<dbReference type="GO" id="GO:0042254">
    <property type="term" value="P:ribosome biogenesis"/>
    <property type="evidence" value="ECO:0007669"/>
    <property type="project" value="UniProtKB-KW"/>
</dbReference>
<evidence type="ECO:0000256" key="3">
    <source>
        <dbReference type="ARBA" id="ARBA00022801"/>
    </source>
</evidence>
<dbReference type="GO" id="GO:0008234">
    <property type="term" value="F:cysteine-type peptidase activity"/>
    <property type="evidence" value="ECO:0007669"/>
    <property type="project" value="UniProtKB-KW"/>
</dbReference>
<dbReference type="PANTHER" id="PTHR39178:SF1">
    <property type="entry name" value="RIBOSOMAL-PROCESSING CYSTEINE PROTEASE PRP"/>
    <property type="match status" value="1"/>
</dbReference>
<dbReference type="CDD" id="cd16332">
    <property type="entry name" value="Prp-like"/>
    <property type="match status" value="1"/>
</dbReference>
<keyword evidence="2" id="KW-0645">Protease</keyword>
<comment type="caution">
    <text evidence="5">The sequence shown here is derived from an EMBL/GenBank/DDBJ whole genome shotgun (WGS) entry which is preliminary data.</text>
</comment>
<keyword evidence="3" id="KW-0378">Hydrolase</keyword>
<dbReference type="SUPFAM" id="SSF118010">
    <property type="entry name" value="TM1457-like"/>
    <property type="match status" value="1"/>
</dbReference>
<name>A0A645BL66_9ZZZZ</name>
<dbReference type="Gene3D" id="3.30.70.1490">
    <property type="entry name" value="Cysteine protease Prp"/>
    <property type="match status" value="1"/>
</dbReference>
<dbReference type="Pfam" id="PF04327">
    <property type="entry name" value="Peptidase_Prp"/>
    <property type="match status" value="1"/>
</dbReference>
<reference evidence="5" key="1">
    <citation type="submission" date="2019-08" db="EMBL/GenBank/DDBJ databases">
        <authorList>
            <person name="Kucharzyk K."/>
            <person name="Murdoch R.W."/>
            <person name="Higgins S."/>
            <person name="Loffler F."/>
        </authorList>
    </citation>
    <scope>NUCLEOTIDE SEQUENCE</scope>
</reference>
<organism evidence="5">
    <name type="scientific">bioreactor metagenome</name>
    <dbReference type="NCBI Taxonomy" id="1076179"/>
    <lineage>
        <taxon>unclassified sequences</taxon>
        <taxon>metagenomes</taxon>
        <taxon>ecological metagenomes</taxon>
    </lineage>
</organism>
<dbReference type="AlphaFoldDB" id="A0A645BL66"/>
<keyword evidence="4" id="KW-0788">Thiol protease</keyword>
<keyword evidence="1" id="KW-0690">Ribosome biogenesis</keyword>
<dbReference type="GO" id="GO:0006508">
    <property type="term" value="P:proteolysis"/>
    <property type="evidence" value="ECO:0007669"/>
    <property type="project" value="UniProtKB-KW"/>
</dbReference>
<sequence>MTRITFERGHQRWVSFRSEGHSGYAEAGRDIVCAGISAILQTAILGIQAYHTNHSSYCIEEGYLECKLQANPEIETEREVQSIISTAALGCLNIAVQFPDLVHFQVIGTNHWTSNKVNQPYEFEKLLELIK</sequence>
<protein>
    <recommendedName>
        <fullName evidence="6">Ribosomal-processing cysteine protease Prp</fullName>
    </recommendedName>
</protein>
<gene>
    <name evidence="5" type="ORF">SDC9_113117</name>
</gene>
<dbReference type="InterPro" id="IPR036764">
    <property type="entry name" value="Peptidase_Prp_sf"/>
</dbReference>
<proteinExistence type="predicted"/>
<evidence type="ECO:0000256" key="1">
    <source>
        <dbReference type="ARBA" id="ARBA00022517"/>
    </source>
</evidence>
<dbReference type="InterPro" id="IPR007422">
    <property type="entry name" value="Peptidase_Prp"/>
</dbReference>
<evidence type="ECO:0000313" key="5">
    <source>
        <dbReference type="EMBL" id="MPM66210.1"/>
    </source>
</evidence>
<evidence type="ECO:0008006" key="6">
    <source>
        <dbReference type="Google" id="ProtNLM"/>
    </source>
</evidence>
<dbReference type="EMBL" id="VSSQ01020949">
    <property type="protein sequence ID" value="MPM66210.1"/>
    <property type="molecule type" value="Genomic_DNA"/>
</dbReference>
<dbReference type="PANTHER" id="PTHR39178">
    <property type="entry name" value="HYPOTHETICAL RIBOSOME-ASSOCIATED PROTEIN"/>
    <property type="match status" value="1"/>
</dbReference>
<evidence type="ECO:0000256" key="2">
    <source>
        <dbReference type="ARBA" id="ARBA00022670"/>
    </source>
</evidence>
<accession>A0A645BL66</accession>
<evidence type="ECO:0000256" key="4">
    <source>
        <dbReference type="ARBA" id="ARBA00022807"/>
    </source>
</evidence>